<proteinExistence type="predicted"/>
<keyword evidence="2" id="KW-1185">Reference proteome</keyword>
<organism evidence="1 2">
    <name type="scientific">Stenotrophomonas phage Pepon</name>
    <dbReference type="NCBI Taxonomy" id="2859654"/>
    <lineage>
        <taxon>Viruses</taxon>
        <taxon>Duplodnaviria</taxon>
        <taxon>Heunggongvirae</taxon>
        <taxon>Uroviricota</taxon>
        <taxon>Caudoviricetes</taxon>
        <taxon>Autographivirales</taxon>
        <taxon>Autonotataviridae</taxon>
        <taxon>Gujervirinae</taxon>
        <taxon>Ponderosavirus</taxon>
        <taxon>Ponderosavirus pepon</taxon>
    </lineage>
</organism>
<name>A0AAE7WMI3_9CAUD</name>
<evidence type="ECO:0000313" key="1">
    <source>
        <dbReference type="EMBL" id="QYW01964.1"/>
    </source>
</evidence>
<sequence length="156" mass="15827">MSNNIRTAAAIAAQIAQINADAEATGTVADGGLLTVLALEEKAANAIAKFQKASDAYEAQAAVRDIEVGATVTFVVGRAATKRIETGSVLFVGQDKSGLMFNVMTGSGLDSKTQVVGATALILSDEQRAEVEAEIAEAVAAAEAAKAKGEGSEGQQ</sequence>
<accession>A0AAE7WMI3</accession>
<reference evidence="1 2" key="1">
    <citation type="submission" date="2021-06" db="EMBL/GenBank/DDBJ databases">
        <title>Complete genome sequence of Stenotrophomonas maltophilia phage Pepon.</title>
        <authorList>
            <person name="Lee J."/>
            <person name="Lo J."/>
            <person name="Clark J."/>
            <person name="Le T."/>
            <person name="Liu M."/>
            <person name="Burrowes B."/>
        </authorList>
    </citation>
    <scope>NUCLEOTIDE SEQUENCE [LARGE SCALE GENOMIC DNA]</scope>
</reference>
<evidence type="ECO:0000313" key="2">
    <source>
        <dbReference type="Proteomes" id="UP000827242"/>
    </source>
</evidence>
<dbReference type="Proteomes" id="UP000827242">
    <property type="component" value="Segment"/>
</dbReference>
<gene>
    <name evidence="1" type="ORF">CPT_Peewee_014</name>
</gene>
<dbReference type="EMBL" id="MZ326858">
    <property type="protein sequence ID" value="QYW01964.1"/>
    <property type="molecule type" value="Genomic_DNA"/>
</dbReference>
<protein>
    <submittedName>
        <fullName evidence="1">Uncharacterized protein</fullName>
    </submittedName>
</protein>